<name>A0ABS1SU86_9GAMM</name>
<proteinExistence type="predicted"/>
<evidence type="ECO:0000256" key="1">
    <source>
        <dbReference type="ARBA" id="ARBA00022729"/>
    </source>
</evidence>
<dbReference type="PANTHER" id="PTHR30535:SF34">
    <property type="entry name" value="MOLYBDATE-BINDING PROTEIN MOLA"/>
    <property type="match status" value="1"/>
</dbReference>
<dbReference type="InterPro" id="IPR050902">
    <property type="entry name" value="ABC_Transporter_SBP"/>
</dbReference>
<sequence>MSHLEINNYMYARVLKIIFLLSLLLGPQVAFSQDGQSLRIVSLAPNWSHTVAEIGAIDDLVGVTRYARFPAEVPNRVKQKRLAVVGGFTDITVDNVIKLKPDLVLTATSLQLGLKAKLEALGYSVIHMEESSLDEVYSKINLLGETIGHQAQADKLVTSIRSELTEIGKQYQAHPSPKVYYEINYFYKCVPGKHSYMTELMELVGATPIFAERDGIAPMVTWTEVVSANPDVILLPMWPDATGPVFEGPQAGSGTTTISEVNSREDANKVNAVNHDAVRFIDSAVTKQAGPSIPQAARLLAEAIYGK</sequence>
<organism evidence="3 4">
    <name type="scientific">Shewanella schlegeliana</name>
    <dbReference type="NCBI Taxonomy" id="190308"/>
    <lineage>
        <taxon>Bacteria</taxon>
        <taxon>Pseudomonadati</taxon>
        <taxon>Pseudomonadota</taxon>
        <taxon>Gammaproteobacteria</taxon>
        <taxon>Alteromonadales</taxon>
        <taxon>Shewanellaceae</taxon>
        <taxon>Shewanella</taxon>
    </lineage>
</organism>
<accession>A0ABS1SU86</accession>
<dbReference type="InterPro" id="IPR054828">
    <property type="entry name" value="Vit_B12_bind_prot"/>
</dbReference>
<dbReference type="InterPro" id="IPR002491">
    <property type="entry name" value="ABC_transptr_periplasmic_BD"/>
</dbReference>
<dbReference type="RefSeq" id="WP_202720328.1">
    <property type="nucleotide sequence ID" value="NZ_BPEX01000018.1"/>
</dbReference>
<dbReference type="PROSITE" id="PS50983">
    <property type="entry name" value="FE_B12_PBP"/>
    <property type="match status" value="1"/>
</dbReference>
<reference evidence="3 4" key="1">
    <citation type="submission" date="2021-01" db="EMBL/GenBank/DDBJ databases">
        <title>Genome sequence of Shewanella schlegeliana JCM 11561.</title>
        <authorList>
            <person name="Zhang H."/>
            <person name="Li C."/>
        </authorList>
    </citation>
    <scope>NUCLEOTIDE SEQUENCE [LARGE SCALE GENOMIC DNA]</scope>
    <source>
        <strain evidence="3 4">JCM 11561</strain>
    </source>
</reference>
<dbReference type="EMBL" id="JAESVD010000001">
    <property type="protein sequence ID" value="MBL4912104.1"/>
    <property type="molecule type" value="Genomic_DNA"/>
</dbReference>
<dbReference type="Gene3D" id="3.40.50.1980">
    <property type="entry name" value="Nitrogenase molybdenum iron protein domain"/>
    <property type="match status" value="2"/>
</dbReference>
<dbReference type="SUPFAM" id="SSF53807">
    <property type="entry name" value="Helical backbone' metal receptor"/>
    <property type="match status" value="1"/>
</dbReference>
<comment type="caution">
    <text evidence="3">The sequence shown here is derived from an EMBL/GenBank/DDBJ whole genome shotgun (WGS) entry which is preliminary data.</text>
</comment>
<protein>
    <submittedName>
        <fullName evidence="3">ABC transporter substrate-binding protein</fullName>
    </submittedName>
</protein>
<evidence type="ECO:0000259" key="2">
    <source>
        <dbReference type="PROSITE" id="PS50983"/>
    </source>
</evidence>
<evidence type="ECO:0000313" key="4">
    <source>
        <dbReference type="Proteomes" id="UP000604898"/>
    </source>
</evidence>
<keyword evidence="4" id="KW-1185">Reference proteome</keyword>
<dbReference type="Pfam" id="PF01497">
    <property type="entry name" value="Peripla_BP_2"/>
    <property type="match status" value="1"/>
</dbReference>
<keyword evidence="1" id="KW-0732">Signal</keyword>
<dbReference type="PANTHER" id="PTHR30535">
    <property type="entry name" value="VITAMIN B12-BINDING PROTEIN"/>
    <property type="match status" value="1"/>
</dbReference>
<dbReference type="NCBIfam" id="NF038402">
    <property type="entry name" value="TroA_like"/>
    <property type="match status" value="1"/>
</dbReference>
<gene>
    <name evidence="3" type="ORF">JMA39_03005</name>
</gene>
<dbReference type="Proteomes" id="UP000604898">
    <property type="component" value="Unassembled WGS sequence"/>
</dbReference>
<feature type="domain" description="Fe/B12 periplasmic-binding" evidence="2">
    <location>
        <begin position="39"/>
        <end position="307"/>
    </location>
</feature>
<evidence type="ECO:0000313" key="3">
    <source>
        <dbReference type="EMBL" id="MBL4912104.1"/>
    </source>
</evidence>